<dbReference type="PANTHER" id="PTHR43701">
    <property type="entry name" value="MEMBRANE TRANSPORTER PROTEIN MJ0441-RELATED"/>
    <property type="match status" value="1"/>
</dbReference>
<feature type="transmembrane region" description="Helical" evidence="6">
    <location>
        <begin position="142"/>
        <end position="175"/>
    </location>
</feature>
<feature type="transmembrane region" description="Helical" evidence="6">
    <location>
        <begin position="208"/>
        <end position="228"/>
    </location>
</feature>
<feature type="transmembrane region" description="Helical" evidence="6">
    <location>
        <begin position="181"/>
        <end position="201"/>
    </location>
</feature>
<dbReference type="EMBL" id="JABUXR010000008">
    <property type="protein sequence ID" value="MBD8085649.1"/>
    <property type="molecule type" value="Genomic_DNA"/>
</dbReference>
<feature type="transmembrane region" description="Helical" evidence="6">
    <location>
        <begin position="240"/>
        <end position="258"/>
    </location>
</feature>
<feature type="transmembrane region" description="Helical" evidence="6">
    <location>
        <begin position="101"/>
        <end position="122"/>
    </location>
</feature>
<reference evidence="7 8" key="1">
    <citation type="submission" date="2020-06" db="EMBL/GenBank/DDBJ databases">
        <title>Limosilactobacillus sp. nov.</title>
        <authorList>
            <person name="Ksiezarek M."/>
            <person name="Goncalves Ribeiro T."/>
            <person name="Rocha J."/>
            <person name="Grosso F."/>
            <person name="Peixe L."/>
        </authorList>
    </citation>
    <scope>NUCLEOTIDE SEQUENCE [LARGE SCALE GENOMIC DNA]</scope>
    <source>
        <strain evidence="8">c9Ua_26_M</strain>
    </source>
</reference>
<comment type="subcellular location">
    <subcellularLocation>
        <location evidence="6">Cell membrane</location>
        <topology evidence="6">Multi-pass membrane protein</topology>
    </subcellularLocation>
    <subcellularLocation>
        <location evidence="1">Membrane</location>
        <topology evidence="1">Multi-pass membrane protein</topology>
    </subcellularLocation>
</comment>
<gene>
    <name evidence="7" type="ORF">HUK45_05230</name>
</gene>
<evidence type="ECO:0000256" key="3">
    <source>
        <dbReference type="ARBA" id="ARBA00022692"/>
    </source>
</evidence>
<organism evidence="7 8">
    <name type="scientific">Limosilactobacillus urinaemulieris</name>
    <dbReference type="NCBI Taxonomy" id="2742600"/>
    <lineage>
        <taxon>Bacteria</taxon>
        <taxon>Bacillati</taxon>
        <taxon>Bacillota</taxon>
        <taxon>Bacilli</taxon>
        <taxon>Lactobacillales</taxon>
        <taxon>Lactobacillaceae</taxon>
        <taxon>Limosilactobacillus</taxon>
    </lineage>
</organism>
<evidence type="ECO:0000313" key="7">
    <source>
        <dbReference type="EMBL" id="MBD8085649.1"/>
    </source>
</evidence>
<feature type="transmembrane region" description="Helical" evidence="6">
    <location>
        <begin position="7"/>
        <end position="39"/>
    </location>
</feature>
<dbReference type="Proteomes" id="UP000645007">
    <property type="component" value="Unassembled WGS sequence"/>
</dbReference>
<keyword evidence="3 6" id="KW-0812">Transmembrane</keyword>
<keyword evidence="4 6" id="KW-1133">Transmembrane helix</keyword>
<evidence type="ECO:0000313" key="8">
    <source>
        <dbReference type="Proteomes" id="UP000645007"/>
    </source>
</evidence>
<sequence>MQMLTIVGVIIVGLITGTVTSLIGASGVCVVVPALTLFFGLNSHLAIGTSLMVDVITSIVVAINYFKHGNVRLQASLWITVGSILGAQLGSHWAGMINDTSLSMIFAVVLIISGIATLKKGVNNHFDSQKGIHFKSSFTQALLLLIIGSVIGVISGLVGAGGGVMILLAIIFILHYPVHQAVGTSTVIMAITALSSMIGYARQGNVDWLMGLFIASGAVIAGIIGARYANSINEEKLNRVISWIFIILGFIMIGMRLIH</sequence>
<keyword evidence="6" id="KW-1003">Cell membrane</keyword>
<keyword evidence="8" id="KW-1185">Reference proteome</keyword>
<evidence type="ECO:0000256" key="6">
    <source>
        <dbReference type="RuleBase" id="RU363041"/>
    </source>
</evidence>
<comment type="caution">
    <text evidence="7">The sequence shown here is derived from an EMBL/GenBank/DDBJ whole genome shotgun (WGS) entry which is preliminary data.</text>
</comment>
<feature type="transmembrane region" description="Helical" evidence="6">
    <location>
        <begin position="45"/>
        <end position="65"/>
    </location>
</feature>
<feature type="transmembrane region" description="Helical" evidence="6">
    <location>
        <begin position="77"/>
        <end position="95"/>
    </location>
</feature>
<keyword evidence="5 6" id="KW-0472">Membrane</keyword>
<evidence type="ECO:0000256" key="2">
    <source>
        <dbReference type="ARBA" id="ARBA00009142"/>
    </source>
</evidence>
<dbReference type="Pfam" id="PF01925">
    <property type="entry name" value="TauE"/>
    <property type="match status" value="1"/>
</dbReference>
<evidence type="ECO:0000256" key="5">
    <source>
        <dbReference type="ARBA" id="ARBA00023136"/>
    </source>
</evidence>
<dbReference type="InterPro" id="IPR051598">
    <property type="entry name" value="TSUP/Inactive_protease-like"/>
</dbReference>
<name>A0ABR8ZKT9_9LACO</name>
<evidence type="ECO:0000256" key="4">
    <source>
        <dbReference type="ARBA" id="ARBA00022989"/>
    </source>
</evidence>
<evidence type="ECO:0000256" key="1">
    <source>
        <dbReference type="ARBA" id="ARBA00004141"/>
    </source>
</evidence>
<dbReference type="InterPro" id="IPR002781">
    <property type="entry name" value="TM_pro_TauE-like"/>
</dbReference>
<comment type="similarity">
    <text evidence="2 6">Belongs to the 4-toluene sulfonate uptake permease (TSUP) (TC 2.A.102) family.</text>
</comment>
<proteinExistence type="inferred from homology"/>
<dbReference type="PANTHER" id="PTHR43701:SF5">
    <property type="entry name" value="MEMBRANE TRANSPORTER PROTEIN-RELATED"/>
    <property type="match status" value="1"/>
</dbReference>
<accession>A0ABR8ZKT9</accession>
<protein>
    <recommendedName>
        <fullName evidence="6">Probable membrane transporter protein</fullName>
    </recommendedName>
</protein>